<name>A0ABU8K407_9GAMM</name>
<feature type="compositionally biased region" description="Low complexity" evidence="1">
    <location>
        <begin position="24"/>
        <end position="35"/>
    </location>
</feature>
<feature type="region of interest" description="Disordered" evidence="1">
    <location>
        <begin position="19"/>
        <end position="57"/>
    </location>
</feature>
<dbReference type="Proteomes" id="UP001313132">
    <property type="component" value="Unassembled WGS sequence"/>
</dbReference>
<keyword evidence="3" id="KW-1185">Reference proteome</keyword>
<evidence type="ECO:0000256" key="1">
    <source>
        <dbReference type="SAM" id="MobiDB-lite"/>
    </source>
</evidence>
<reference evidence="2 3" key="1">
    <citation type="submission" date="2024-03" db="EMBL/GenBank/DDBJ databases">
        <title>Analysis of soft rot Pectobacteriaceae population diversity in US potato growing regions between 2016 and 2022.</title>
        <authorList>
            <person name="Ma X."/>
            <person name="Zhang X."/>
            <person name="Stodghill P."/>
            <person name="Rioux R."/>
            <person name="Babler B."/>
            <person name="Shrestha S."/>
            <person name="Babler B."/>
            <person name="Rivedal H."/>
            <person name="Frost K."/>
            <person name="Hao J."/>
            <person name="Secor G."/>
            <person name="Swingle B."/>
        </authorList>
    </citation>
    <scope>NUCLEOTIDE SEQUENCE [LARGE SCALE GENOMIC DNA]</scope>
    <source>
        <strain evidence="2 3">UMSS2</strain>
    </source>
</reference>
<gene>
    <name evidence="2" type="ORF">WCT63_21700</name>
</gene>
<proteinExistence type="predicted"/>
<evidence type="ECO:0000313" key="3">
    <source>
        <dbReference type="Proteomes" id="UP001313132"/>
    </source>
</evidence>
<comment type="caution">
    <text evidence="2">The sequence shown here is derived from an EMBL/GenBank/DDBJ whole genome shotgun (WGS) entry which is preliminary data.</text>
</comment>
<protein>
    <submittedName>
        <fullName evidence="2">Uncharacterized protein</fullName>
    </submittedName>
</protein>
<sequence>MWWLLIPVVGAVVTAIVSSDSDDSSSSSSGSSVSRETAEREAREKEQQRLRRAKQNEIVAETRSGLEHLYHSHSDMVVRRNPHQWTVLTFNSLEEYVREFDSDRSSFFHLKKLLPDTEFANTFSQELASVASLHDEIAELIALGQQLDEEAV</sequence>
<accession>A0ABU8K407</accession>
<evidence type="ECO:0000313" key="2">
    <source>
        <dbReference type="EMBL" id="MEI7105037.1"/>
    </source>
</evidence>
<feature type="compositionally biased region" description="Basic and acidic residues" evidence="1">
    <location>
        <begin position="36"/>
        <end position="49"/>
    </location>
</feature>
<dbReference type="EMBL" id="JBBBON010000033">
    <property type="protein sequence ID" value="MEI7105037.1"/>
    <property type="molecule type" value="Genomic_DNA"/>
</dbReference>
<organism evidence="2 3">
    <name type="scientific">Pectobacterium versatile</name>
    <dbReference type="NCBI Taxonomy" id="2488639"/>
    <lineage>
        <taxon>Bacteria</taxon>
        <taxon>Pseudomonadati</taxon>
        <taxon>Pseudomonadota</taxon>
        <taxon>Gammaproteobacteria</taxon>
        <taxon>Enterobacterales</taxon>
        <taxon>Pectobacteriaceae</taxon>
        <taxon>Pectobacterium</taxon>
    </lineage>
</organism>
<dbReference type="RefSeq" id="WP_130639386.1">
    <property type="nucleotide sequence ID" value="NZ_CP084654.1"/>
</dbReference>